<dbReference type="InterPro" id="IPR016181">
    <property type="entry name" value="Acyl_CoA_acyltransferase"/>
</dbReference>
<dbReference type="Gene3D" id="3.40.630.30">
    <property type="match status" value="1"/>
</dbReference>
<dbReference type="EMBL" id="GDAI01000997">
    <property type="protein sequence ID" value="JAI16606.1"/>
    <property type="molecule type" value="mRNA"/>
</dbReference>
<dbReference type="PANTHER" id="PTHR20905:SF28">
    <property type="entry name" value="GH28833P-RELATED"/>
    <property type="match status" value="1"/>
</dbReference>
<accession>A0A0K8TR57</accession>
<reference evidence="1" key="1">
    <citation type="journal article" date="2015" name="Insect Biochem. Mol. Biol.">
        <title>An insight into the sialome of the horse fly, Tabanus bromius.</title>
        <authorList>
            <person name="Ribeiro J.M."/>
            <person name="Kazimirova M."/>
            <person name="Takac P."/>
            <person name="Andersen J.F."/>
            <person name="Francischetti I.M."/>
        </authorList>
    </citation>
    <scope>NUCLEOTIDE SEQUENCE</scope>
</reference>
<protein>
    <submittedName>
        <fullName evidence="1">Uncharacterized protein</fullName>
    </submittedName>
</protein>
<evidence type="ECO:0000313" key="1">
    <source>
        <dbReference type="EMBL" id="JAI16606.1"/>
    </source>
</evidence>
<dbReference type="GO" id="GO:0008080">
    <property type="term" value="F:N-acetyltransferase activity"/>
    <property type="evidence" value="ECO:0007669"/>
    <property type="project" value="TreeGrafter"/>
</dbReference>
<dbReference type="SUPFAM" id="SSF55729">
    <property type="entry name" value="Acyl-CoA N-acyltransferases (Nat)"/>
    <property type="match status" value="1"/>
</dbReference>
<name>A0A0K8TR57_TABBR</name>
<dbReference type="AlphaFoldDB" id="A0A0K8TR57"/>
<organism evidence="1">
    <name type="scientific">Tabanus bromius</name>
    <name type="common">Band-eyed brown horse fly</name>
    <dbReference type="NCBI Taxonomy" id="304241"/>
    <lineage>
        <taxon>Eukaryota</taxon>
        <taxon>Metazoa</taxon>
        <taxon>Ecdysozoa</taxon>
        <taxon>Arthropoda</taxon>
        <taxon>Hexapoda</taxon>
        <taxon>Insecta</taxon>
        <taxon>Pterygota</taxon>
        <taxon>Neoptera</taxon>
        <taxon>Endopterygota</taxon>
        <taxon>Diptera</taxon>
        <taxon>Brachycera</taxon>
        <taxon>Tabanomorpha</taxon>
        <taxon>Tabanoidea</taxon>
        <taxon>Tabanidae</taxon>
        <taxon>Tabanus</taxon>
    </lineage>
</organism>
<sequence length="251" mass="28542">MEGTTSHILGSMCNGEIQIERLQQCDLEDAIKVLDTFFANESICNATEINLPENEESREELRDLCREVSTDNVSVVARHLPTNRIVSVAFNKLQTAPATGEKPYFEEFRDRRCRTKNAIALMDFMIIVDAEFDLLDTYNTDSSFEITFLATLAEFGGKSIGRTICEYSIELAKDLGSGHKTDLIPEKYRDKRPQIATAIFSSRFSQRIGELLGFEFINTVPYTKFSFNGKLYSEVINPMHPYFVLAVKKLF</sequence>
<dbReference type="PANTHER" id="PTHR20905">
    <property type="entry name" value="N-ACETYLTRANSFERASE-RELATED"/>
    <property type="match status" value="1"/>
</dbReference>
<proteinExistence type="evidence at transcript level"/>